<reference evidence="2 3" key="1">
    <citation type="journal article" date="2015" name="ISME J.">
        <title>Genomic and phenotypic differentiation among Methanosarcina mazei populations from Columbia River sediment.</title>
        <authorList>
            <person name="Youngblut N.D."/>
            <person name="Wirth J.S."/>
            <person name="Henriksen J.R."/>
            <person name="Smith M."/>
            <person name="Simon H."/>
            <person name="Metcalf W.W."/>
            <person name="Whitaker R.J."/>
        </authorList>
    </citation>
    <scope>NUCLEOTIDE SEQUENCE [LARGE SCALE GENOMIC DNA]</scope>
    <source>
        <strain evidence="2 3">1.H.A.2.7</strain>
    </source>
</reference>
<dbReference type="AlphaFoldDB" id="A0A0F8QEW6"/>
<dbReference type="InterPro" id="IPR026912">
    <property type="entry name" value="Adenine_deam_C"/>
</dbReference>
<organism evidence="2 3">
    <name type="scientific">Methanosarcina mazei</name>
    <name type="common">Methanosarcina frisia</name>
    <dbReference type="NCBI Taxonomy" id="2209"/>
    <lineage>
        <taxon>Archaea</taxon>
        <taxon>Methanobacteriati</taxon>
        <taxon>Methanobacteriota</taxon>
        <taxon>Stenosarchaea group</taxon>
        <taxon>Methanomicrobia</taxon>
        <taxon>Methanosarcinales</taxon>
        <taxon>Methanosarcinaceae</taxon>
        <taxon>Methanosarcina</taxon>
    </lineage>
</organism>
<evidence type="ECO:0000313" key="3">
    <source>
        <dbReference type="Proteomes" id="UP000034692"/>
    </source>
</evidence>
<name>A0A0F8QEW6_METMZ</name>
<dbReference type="Pfam" id="PF13382">
    <property type="entry name" value="Adenine_deam_C"/>
    <property type="match status" value="1"/>
</dbReference>
<feature type="domain" description="Adenine deaminase C-terminal" evidence="1">
    <location>
        <begin position="31"/>
        <end position="199"/>
    </location>
</feature>
<comment type="caution">
    <text evidence="2">The sequence shown here is derived from an EMBL/GenBank/DDBJ whole genome shotgun (WGS) entry which is preliminary data.</text>
</comment>
<feature type="non-terminal residue" evidence="2">
    <location>
        <position position="1"/>
    </location>
</feature>
<sequence length="208" mass="23234">TVRIHKLEKENLKIKIDSDIVNVIRLLPHSLVTERVSRKVETSDVEFKYNDKLDILKLAVIERHNATGNIGLALVEDFKLKNGAIASTIAHDSHNIIVIGDNDEDMLLAINEVARVGGGITISSQGKVLKTLELPIAGLISDEPMEKVNEKLEEMLQIAYEELHVSRNIDPFMTLSFLALPVIPEIKLTDMGLFDVTKFNFIELGINK</sequence>
<protein>
    <recommendedName>
        <fullName evidence="1">Adenine deaminase C-terminal domain-containing protein</fullName>
    </recommendedName>
</protein>
<evidence type="ECO:0000313" key="2">
    <source>
        <dbReference type="EMBL" id="KKH64090.1"/>
    </source>
</evidence>
<evidence type="ECO:0000259" key="1">
    <source>
        <dbReference type="Pfam" id="PF13382"/>
    </source>
</evidence>
<dbReference type="Proteomes" id="UP000034692">
    <property type="component" value="Unassembled WGS sequence"/>
</dbReference>
<dbReference type="EMBL" id="JJQO01000172">
    <property type="protein sequence ID" value="KKH64090.1"/>
    <property type="molecule type" value="Genomic_DNA"/>
</dbReference>
<accession>A0A0F8QEW6</accession>
<proteinExistence type="predicted"/>
<gene>
    <name evidence="2" type="ORF">DU75_06615</name>
</gene>
<dbReference type="PATRIC" id="fig|2209.54.peg.1428"/>